<proteinExistence type="predicted"/>
<accession>A0A918E161</accession>
<sequence>MPGAAEHFTAPVRQTHPASTVRRRVAPEAPGAPSRRRRAARVPVGSGSTTGAVAQTARPLPSGTGVVLSAAVGGEGPRPDGRPAHAPATGCVPRPPGGVPHMGSLVEPPPAPLAGLASRPLDHAR</sequence>
<evidence type="ECO:0000313" key="3">
    <source>
        <dbReference type="Proteomes" id="UP000641932"/>
    </source>
</evidence>
<gene>
    <name evidence="2" type="ORF">GCM10012280_51620</name>
</gene>
<dbReference type="Proteomes" id="UP000641932">
    <property type="component" value="Unassembled WGS sequence"/>
</dbReference>
<feature type="region of interest" description="Disordered" evidence="1">
    <location>
        <begin position="1"/>
        <end position="125"/>
    </location>
</feature>
<reference evidence="2" key="2">
    <citation type="submission" date="2020-09" db="EMBL/GenBank/DDBJ databases">
        <authorList>
            <person name="Sun Q."/>
            <person name="Zhou Y."/>
        </authorList>
    </citation>
    <scope>NUCLEOTIDE SEQUENCE</scope>
    <source>
        <strain evidence="2">CGMCC 4.7201</strain>
    </source>
</reference>
<evidence type="ECO:0000256" key="1">
    <source>
        <dbReference type="SAM" id="MobiDB-lite"/>
    </source>
</evidence>
<organism evidence="2 3">
    <name type="scientific">Wenjunlia tyrosinilytica</name>
    <dbReference type="NCBI Taxonomy" id="1544741"/>
    <lineage>
        <taxon>Bacteria</taxon>
        <taxon>Bacillati</taxon>
        <taxon>Actinomycetota</taxon>
        <taxon>Actinomycetes</taxon>
        <taxon>Kitasatosporales</taxon>
        <taxon>Streptomycetaceae</taxon>
        <taxon>Wenjunlia</taxon>
    </lineage>
</organism>
<reference evidence="2" key="1">
    <citation type="journal article" date="2014" name="Int. J. Syst. Evol. Microbiol.">
        <title>Complete genome sequence of Corynebacterium casei LMG S-19264T (=DSM 44701T), isolated from a smear-ripened cheese.</title>
        <authorList>
            <consortium name="US DOE Joint Genome Institute (JGI-PGF)"/>
            <person name="Walter F."/>
            <person name="Albersmeier A."/>
            <person name="Kalinowski J."/>
            <person name="Ruckert C."/>
        </authorList>
    </citation>
    <scope>NUCLEOTIDE SEQUENCE</scope>
    <source>
        <strain evidence="2">CGMCC 4.7201</strain>
    </source>
</reference>
<protein>
    <submittedName>
        <fullName evidence="2">Uncharacterized protein</fullName>
    </submittedName>
</protein>
<dbReference type="AlphaFoldDB" id="A0A918E161"/>
<dbReference type="EMBL" id="BMMS01000024">
    <property type="protein sequence ID" value="GGO95124.1"/>
    <property type="molecule type" value="Genomic_DNA"/>
</dbReference>
<comment type="caution">
    <text evidence="2">The sequence shown here is derived from an EMBL/GenBank/DDBJ whole genome shotgun (WGS) entry which is preliminary data.</text>
</comment>
<evidence type="ECO:0000313" key="2">
    <source>
        <dbReference type="EMBL" id="GGO95124.1"/>
    </source>
</evidence>
<name>A0A918E161_9ACTN</name>
<keyword evidence="3" id="KW-1185">Reference proteome</keyword>